<proteinExistence type="predicted"/>
<dbReference type="EMBL" id="VOHM01000004">
    <property type="protein sequence ID" value="TWT28560.1"/>
    <property type="molecule type" value="Genomic_DNA"/>
</dbReference>
<dbReference type="AlphaFoldDB" id="A0A5C5USL0"/>
<dbReference type="Proteomes" id="UP000320791">
    <property type="component" value="Unassembled WGS sequence"/>
</dbReference>
<comment type="caution">
    <text evidence="2">The sequence shown here is derived from an EMBL/GenBank/DDBJ whole genome shotgun (WGS) entry which is preliminary data.</text>
</comment>
<reference evidence="2 3" key="1">
    <citation type="submission" date="2019-08" db="EMBL/GenBank/DDBJ databases">
        <authorList>
            <person name="Lei W."/>
        </authorList>
    </citation>
    <scope>NUCLEOTIDE SEQUENCE [LARGE SCALE GENOMIC DNA]</scope>
    <source>
        <strain evidence="2 3">CCUG 58627</strain>
    </source>
</reference>
<dbReference type="InterPro" id="IPR024425">
    <property type="entry name" value="LiaF-like_C"/>
</dbReference>
<evidence type="ECO:0000259" key="1">
    <source>
        <dbReference type="Pfam" id="PF09922"/>
    </source>
</evidence>
<dbReference type="Pfam" id="PF09922">
    <property type="entry name" value="LiaF-like_C"/>
    <property type="match status" value="1"/>
</dbReference>
<protein>
    <recommendedName>
        <fullName evidence="1">Cell wall-active antibiotics response LiaF-like C-terminal domain-containing protein</fullName>
    </recommendedName>
</protein>
<evidence type="ECO:0000313" key="3">
    <source>
        <dbReference type="Proteomes" id="UP000320791"/>
    </source>
</evidence>
<keyword evidence="3" id="KW-1185">Reference proteome</keyword>
<dbReference type="RefSeq" id="WP_146323646.1">
    <property type="nucleotide sequence ID" value="NZ_BAABLR010000014.1"/>
</dbReference>
<evidence type="ECO:0000313" key="2">
    <source>
        <dbReference type="EMBL" id="TWT28560.1"/>
    </source>
</evidence>
<dbReference type="PANTHER" id="PTHR40763">
    <property type="entry name" value="MEMBRANE PROTEIN-RELATED"/>
    <property type="match status" value="1"/>
</dbReference>
<accession>A0A5C5USL0</accession>
<sequence>MNLPLPYQEKRAYAQDVLTKAVGRGQLDLGTYSQLVGDVWATDDPAEIDRIVQSVAVVPTHQQFPTYSTVEPQQRHIAVFGERKVTGRITLPAEISTVNVFGETKLDFRQARISQQETVINVFNLFGEVKLIVPKGVAVTSSAVSIFAEEKLRSEQPADPSVPRIHLRGLNLFGEVIIRS</sequence>
<name>A0A5C5USL0_9CORY</name>
<feature type="domain" description="Cell wall-active antibiotics response LiaF-like C-terminal" evidence="1">
    <location>
        <begin position="94"/>
        <end position="155"/>
    </location>
</feature>
<gene>
    <name evidence="2" type="ORF">FRX94_03040</name>
</gene>
<dbReference type="PANTHER" id="PTHR40763:SF5">
    <property type="entry name" value="MEMBRANE PROTEIN"/>
    <property type="match status" value="1"/>
</dbReference>
<dbReference type="OrthoDB" id="4772576at2"/>
<organism evidence="2 3">
    <name type="scientific">Corynebacterium canis</name>
    <dbReference type="NCBI Taxonomy" id="679663"/>
    <lineage>
        <taxon>Bacteria</taxon>
        <taxon>Bacillati</taxon>
        <taxon>Actinomycetota</taxon>
        <taxon>Actinomycetes</taxon>
        <taxon>Mycobacteriales</taxon>
        <taxon>Corynebacteriaceae</taxon>
        <taxon>Corynebacterium</taxon>
    </lineage>
</organism>